<name>A0A399S1S3_9BACT</name>
<reference evidence="4" key="1">
    <citation type="submission" date="2018-08" db="EMBL/GenBank/DDBJ databases">
        <title>Mucilaginibacter sp. MYSH2.</title>
        <authorList>
            <person name="Seo T."/>
        </authorList>
    </citation>
    <scope>NUCLEOTIDE SEQUENCE [LARGE SCALE GENOMIC DNA]</scope>
    <source>
        <strain evidence="4">KIRAN</strain>
    </source>
</reference>
<keyword evidence="1" id="KW-1133">Transmembrane helix</keyword>
<keyword evidence="1" id="KW-0472">Membrane</keyword>
<feature type="domain" description="BioF2-like acetyltransferase" evidence="2">
    <location>
        <begin position="214"/>
        <end position="334"/>
    </location>
</feature>
<protein>
    <submittedName>
        <fullName evidence="3">GNAT family N-acetyltransferase</fullName>
    </submittedName>
</protein>
<dbReference type="Proteomes" id="UP000266005">
    <property type="component" value="Unassembled WGS sequence"/>
</dbReference>
<gene>
    <name evidence="3" type="ORF">D1627_08780</name>
</gene>
<evidence type="ECO:0000313" key="4">
    <source>
        <dbReference type="Proteomes" id="UP000266005"/>
    </source>
</evidence>
<dbReference type="Gene3D" id="3.40.630.30">
    <property type="match status" value="1"/>
</dbReference>
<organism evidence="3 4">
    <name type="scientific">Pontibacter oryzae</name>
    <dbReference type="NCBI Taxonomy" id="2304593"/>
    <lineage>
        <taxon>Bacteria</taxon>
        <taxon>Pseudomonadati</taxon>
        <taxon>Bacteroidota</taxon>
        <taxon>Cytophagia</taxon>
        <taxon>Cytophagales</taxon>
        <taxon>Hymenobacteraceae</taxon>
        <taxon>Pontibacter</taxon>
    </lineage>
</organism>
<dbReference type="EMBL" id="QWGE01000003">
    <property type="protein sequence ID" value="RIJ37228.1"/>
    <property type="molecule type" value="Genomic_DNA"/>
</dbReference>
<dbReference type="InterPro" id="IPR016181">
    <property type="entry name" value="Acyl_CoA_acyltransferase"/>
</dbReference>
<keyword evidence="4" id="KW-1185">Reference proteome</keyword>
<sequence>MYTSCACVARAASVRPKAPSMRFMGVVLKQCMVLFGANVLFLALKVPGNVCNLYFSRTMSHTKKPELRFVTHQQVNEENWNACIAASRERLVYGYNWYLSSVCRTWCAVVEEQDGEYVSVFPLPLGHRLGQEQIRQPYFTQQLGLFTTAASKYKDVADYVALIPAKYKSVYLQLNTQNNLTTSITGYETSARLTYHLNLQPAYPALVRGYSTNQKRNLKRAQQSGLCLDPLQSIAPLIQLFKGTKGKELAEMKPKHYKLLEQLHHELEKQGVAELLQARTAEGEMQAAALLVHQPDKIIFLFGASSASGRQTGAMALLLDSVIQRYAGTARALDFEGSMVPSVAKFYANFGASPISYVSLRHQHTPWYLAWKRKTYIS</sequence>
<keyword evidence="3" id="KW-0808">Transferase</keyword>
<evidence type="ECO:0000313" key="3">
    <source>
        <dbReference type="EMBL" id="RIJ37228.1"/>
    </source>
</evidence>
<dbReference type="GO" id="GO:0016740">
    <property type="term" value="F:transferase activity"/>
    <property type="evidence" value="ECO:0007669"/>
    <property type="project" value="UniProtKB-KW"/>
</dbReference>
<accession>A0A399S1S3</accession>
<comment type="caution">
    <text evidence="3">The sequence shown here is derived from an EMBL/GenBank/DDBJ whole genome shotgun (WGS) entry which is preliminary data.</text>
</comment>
<proteinExistence type="predicted"/>
<evidence type="ECO:0000259" key="2">
    <source>
        <dbReference type="Pfam" id="PF13480"/>
    </source>
</evidence>
<keyword evidence="1" id="KW-0812">Transmembrane</keyword>
<feature type="transmembrane region" description="Helical" evidence="1">
    <location>
        <begin position="23"/>
        <end position="44"/>
    </location>
</feature>
<dbReference type="SUPFAM" id="SSF55729">
    <property type="entry name" value="Acyl-CoA N-acyltransferases (Nat)"/>
    <property type="match status" value="1"/>
</dbReference>
<dbReference type="AlphaFoldDB" id="A0A399S1S3"/>
<dbReference type="InterPro" id="IPR038740">
    <property type="entry name" value="BioF2-like_GNAT_dom"/>
</dbReference>
<evidence type="ECO:0000256" key="1">
    <source>
        <dbReference type="SAM" id="Phobius"/>
    </source>
</evidence>
<dbReference type="Pfam" id="PF13480">
    <property type="entry name" value="Acetyltransf_6"/>
    <property type="match status" value="1"/>
</dbReference>